<dbReference type="SUPFAM" id="SSF52540">
    <property type="entry name" value="P-loop containing nucleoside triphosphate hydrolases"/>
    <property type="match status" value="1"/>
</dbReference>
<name>A0AAJ4A246_9BACT</name>
<sequence>MSDKSNESKNKKFLSFFKDKIKEFKKSIGIVDKKEPISFELSEFMQETESALQELPQNYKNLYELKPAQEYFFVNRKNEIEKLEKSFTNWTKNRFVTCALIAEKGSGVTSLLNNFLEKIPQIDTIRGEMHEKIYTKESYFEFFNSLLNTQNITTNKELIDFLNNSQSAKIIIIENLHHMFLKKVGGFESIKLLFELISYTTKKVLWIGNFTPETWSYLDKTISISNYFTSEIAMQELNHEIIKEILFRRNKYEDLTIEFIPQEDTLESKIFEKLDDDEKQPYLEERFFKLLYKLSYGNISLALLYWVRAIDKIDEQTIFVKEIEDLDYSFIKNLSAKSLFTLQALMLHDGLTLHDFAIVMNESSEECRKILMPMLEKGLLIQPYKKYNINPAIYKQVHNYLSSKNFIH</sequence>
<dbReference type="KEGG" id="suln:FJR47_00455"/>
<keyword evidence="2" id="KW-1185">Reference proteome</keyword>
<gene>
    <name evidence="1" type="ORF">FJR47_00455</name>
</gene>
<evidence type="ECO:0000313" key="1">
    <source>
        <dbReference type="EMBL" id="QFR42468.1"/>
    </source>
</evidence>
<proteinExistence type="predicted"/>
<organism evidence="1 2">
    <name type="scientific">Sulfurimonas xiamenensis</name>
    <dbReference type="NCBI Taxonomy" id="2590021"/>
    <lineage>
        <taxon>Bacteria</taxon>
        <taxon>Pseudomonadati</taxon>
        <taxon>Campylobacterota</taxon>
        <taxon>Epsilonproteobacteria</taxon>
        <taxon>Campylobacterales</taxon>
        <taxon>Sulfurimonadaceae</taxon>
        <taxon>Sulfurimonas</taxon>
    </lineage>
</organism>
<dbReference type="AlphaFoldDB" id="A0AAJ4A246"/>
<reference evidence="2" key="1">
    <citation type="submission" date="2019-06" db="EMBL/GenBank/DDBJ databases">
        <title>Sulfurimonas gotlandica sp. nov., a chemoautotrophic and psychrotolerant epsilonproteobacterium isolated from a pelagic redoxcline, and an emended description of the genus Sulfurimonas.</title>
        <authorList>
            <person name="Wang S."/>
            <person name="Jiang L."/>
            <person name="Shao Z."/>
        </authorList>
    </citation>
    <scope>NUCLEOTIDE SEQUENCE [LARGE SCALE GENOMIC DNA]</scope>
    <source>
        <strain evidence="2">1-1N</strain>
    </source>
</reference>
<evidence type="ECO:0000313" key="2">
    <source>
        <dbReference type="Proteomes" id="UP000326061"/>
    </source>
</evidence>
<dbReference type="RefSeq" id="WP_152298539.1">
    <property type="nucleotide sequence ID" value="NZ_CP041166.1"/>
</dbReference>
<protein>
    <submittedName>
        <fullName evidence="1">Uncharacterized protein</fullName>
    </submittedName>
</protein>
<accession>A0AAJ4A246</accession>
<dbReference type="EMBL" id="CP041166">
    <property type="protein sequence ID" value="QFR42468.1"/>
    <property type="molecule type" value="Genomic_DNA"/>
</dbReference>
<dbReference type="Proteomes" id="UP000326061">
    <property type="component" value="Chromosome"/>
</dbReference>
<dbReference type="InterPro" id="IPR027417">
    <property type="entry name" value="P-loop_NTPase"/>
</dbReference>